<keyword evidence="2" id="KW-1185">Reference proteome</keyword>
<organism evidence="1 2">
    <name type="scientific">Paenibacillus radicis</name>
    <name type="common">ex Gao et al. 2016</name>
    <dbReference type="NCBI Taxonomy" id="1737354"/>
    <lineage>
        <taxon>Bacteria</taxon>
        <taxon>Bacillati</taxon>
        <taxon>Bacillota</taxon>
        <taxon>Bacilli</taxon>
        <taxon>Bacillales</taxon>
        <taxon>Paenibacillaceae</taxon>
        <taxon>Paenibacillus</taxon>
    </lineage>
</organism>
<protein>
    <recommendedName>
        <fullName evidence="3">Baseplate protein J-like domain-containing protein</fullName>
    </recommendedName>
</protein>
<dbReference type="AlphaFoldDB" id="A0A917M484"/>
<reference evidence="1 2" key="1">
    <citation type="journal article" date="2014" name="Int. J. Syst. Evol. Microbiol.">
        <title>Complete genome sequence of Corynebacterium casei LMG S-19264T (=DSM 44701T), isolated from a smear-ripened cheese.</title>
        <authorList>
            <consortium name="US DOE Joint Genome Institute (JGI-PGF)"/>
            <person name="Walter F."/>
            <person name="Albersmeier A."/>
            <person name="Kalinowski J."/>
            <person name="Ruckert C."/>
        </authorList>
    </citation>
    <scope>NUCLEOTIDE SEQUENCE [LARGE SCALE GENOMIC DNA]</scope>
    <source>
        <strain evidence="1 2">CGMCC 1.15286</strain>
    </source>
</reference>
<dbReference type="EMBL" id="BMHY01000007">
    <property type="protein sequence ID" value="GGG77825.1"/>
    <property type="molecule type" value="Genomic_DNA"/>
</dbReference>
<evidence type="ECO:0008006" key="3">
    <source>
        <dbReference type="Google" id="ProtNLM"/>
    </source>
</evidence>
<sequence>MVPHYTPEWRFSEDDPDPGTGLAYLAGEMLQDTVQRLNQAPINHFLSFLDFIQVKLQPPRPARANVVFALSEGAVDPVHLPAGISLTAVHPDGGEPLIFETERALAATPAKIMEWINVHPERDRIAVAASNYAELLSSGIAAPVRLFDTDHYQNEQEHVLYIRHDELLLADRPSRIYVHVEHSAKRYTEPELAASLASRAVEWTYPVNGEWKAFDSVTAAGNMIILHKAQPGMIELTEHQQIIGRWIRCTLKPLPNTASPLLNANLELDRVRMRAAHDAQGDLQGILPTVLYYNDMELIPEGFFPFGEHFIPYSVFYMASEETFTKKAGRVRLSFHAKAIPSVLRTAPDPEVKWKMVMRTSEFEEKDPPRVRIRKVQWEYWDGGNWAMLPGSERYTQLFEELPEEQARVFTLEFTCPENMTQTFVNGKYDYWVRARVLQVDPIIAAVVEYMPPWLSGPSLSYAQGSQTLLLPDLAYTRSNADDRDRTASVRQGGAPFRLFEPIPCPQPAVYVSFDLAPVKGPLGMYVGLERRFAAGGEPPWIEWEALCYEHGREIWMPIKLNDGTNAFTISGHLNWAGPTNMARVRLFGKERYWLRAVNRDYQISNSTSGYPIAGSVHLNAVTVRQQVSQERELTVAANGFAQLTPGAFIEEEVWVDEQERFTEYEREALLQQPELYTAKRDGEGKLQRFWAKWSQVTSLAESGPDDRHYTVDYAGGSIQFGDGVHGMLPSLDNTDLVRIRFKTTEGVRGNVPAGHITGMQLPFAFISAVSNPEPSMGGGDTERVEQAMARGPQRLKHRGRAVTSKDVEWLAREAFPQIAKVKCLSNRNGLLEKSPGSLAVVAFPAGGLNDAAQFPELRQTVERELRRQASSLVSLGGAIRVVEPAYMEISVHATIAVQTIDEILPAEAECVSKLNAFLDPINGNAGGNGWNIGELLHASVLHSLLHSVRSLLYIERLYIHVARIENGSRIEWDPGKMSEVAHGIVVNGVHAITAVPAPN</sequence>
<proteinExistence type="predicted"/>
<evidence type="ECO:0000313" key="2">
    <source>
        <dbReference type="Proteomes" id="UP000600247"/>
    </source>
</evidence>
<accession>A0A917M484</accession>
<name>A0A917M484_9BACL</name>
<dbReference type="Proteomes" id="UP000600247">
    <property type="component" value="Unassembled WGS sequence"/>
</dbReference>
<comment type="caution">
    <text evidence="1">The sequence shown here is derived from an EMBL/GenBank/DDBJ whole genome shotgun (WGS) entry which is preliminary data.</text>
</comment>
<gene>
    <name evidence="1" type="ORF">GCM10010918_38250</name>
</gene>
<evidence type="ECO:0000313" key="1">
    <source>
        <dbReference type="EMBL" id="GGG77825.1"/>
    </source>
</evidence>